<protein>
    <submittedName>
        <fullName evidence="1">Actin 2-like protein</fullName>
    </submittedName>
</protein>
<evidence type="ECO:0000313" key="2">
    <source>
        <dbReference type="Proteomes" id="UP000288716"/>
    </source>
</evidence>
<reference evidence="1 2" key="1">
    <citation type="journal article" date="2018" name="Gigascience">
        <title>Genomes of trombidid mites reveal novel predicted allergens and laterally-transferred genes associated with secondary metabolism.</title>
        <authorList>
            <person name="Dong X."/>
            <person name="Chaisiri K."/>
            <person name="Xia D."/>
            <person name="Armstrong S.D."/>
            <person name="Fang Y."/>
            <person name="Donnelly M.J."/>
            <person name="Kadowaki T."/>
            <person name="McGarry J.W."/>
            <person name="Darby A.C."/>
            <person name="Makepeace B.L."/>
        </authorList>
    </citation>
    <scope>NUCLEOTIDE SEQUENCE [LARGE SCALE GENOMIC DNA]</scope>
    <source>
        <strain evidence="1">UoL-UT</strain>
    </source>
</reference>
<accession>A0A443RZ77</accession>
<organism evidence="1 2">
    <name type="scientific">Leptotrombidium deliense</name>
    <dbReference type="NCBI Taxonomy" id="299467"/>
    <lineage>
        <taxon>Eukaryota</taxon>
        <taxon>Metazoa</taxon>
        <taxon>Ecdysozoa</taxon>
        <taxon>Arthropoda</taxon>
        <taxon>Chelicerata</taxon>
        <taxon>Arachnida</taxon>
        <taxon>Acari</taxon>
        <taxon>Acariformes</taxon>
        <taxon>Trombidiformes</taxon>
        <taxon>Prostigmata</taxon>
        <taxon>Anystina</taxon>
        <taxon>Parasitengona</taxon>
        <taxon>Trombiculoidea</taxon>
        <taxon>Trombiculidae</taxon>
        <taxon>Leptotrombidium</taxon>
    </lineage>
</organism>
<dbReference type="Pfam" id="PF00022">
    <property type="entry name" value="Actin"/>
    <property type="match status" value="1"/>
</dbReference>
<dbReference type="Gene3D" id="3.30.420.40">
    <property type="match status" value="1"/>
</dbReference>
<name>A0A443RZ77_9ACAR</name>
<dbReference type="AlphaFoldDB" id="A0A443RZ77"/>
<dbReference type="STRING" id="299467.A0A443RZ77"/>
<dbReference type="InterPro" id="IPR043129">
    <property type="entry name" value="ATPase_NBD"/>
</dbReference>
<gene>
    <name evidence="1" type="ORF">B4U80_10628</name>
</gene>
<feature type="non-terminal residue" evidence="1">
    <location>
        <position position="95"/>
    </location>
</feature>
<evidence type="ECO:0000313" key="1">
    <source>
        <dbReference type="EMBL" id="RWS20561.1"/>
    </source>
</evidence>
<keyword evidence="2" id="KW-1185">Reference proteome</keyword>
<dbReference type="InterPro" id="IPR004000">
    <property type="entry name" value="Actin"/>
</dbReference>
<dbReference type="SUPFAM" id="SSF53067">
    <property type="entry name" value="Actin-like ATPase domain"/>
    <property type="match status" value="2"/>
</dbReference>
<dbReference type="VEuPathDB" id="VectorBase:LDEU011478"/>
<dbReference type="Proteomes" id="UP000288716">
    <property type="component" value="Unassembled WGS sequence"/>
</dbReference>
<dbReference type="OrthoDB" id="6409803at2759"/>
<sequence length="95" mass="10541">MLLPDAPLKVNENREEMVVIMFETFNIPAVNVANQAVLSLYAYGHTTGLVVDSGDGMSHTVPIYEGYALPHAIIYHDLAAHDLDYHLFRAQAEIT</sequence>
<dbReference type="PANTHER" id="PTHR11937">
    <property type="entry name" value="ACTIN"/>
    <property type="match status" value="1"/>
</dbReference>
<dbReference type="PRINTS" id="PR00190">
    <property type="entry name" value="ACTIN"/>
</dbReference>
<dbReference type="EMBL" id="NCKV01016847">
    <property type="protein sequence ID" value="RWS20561.1"/>
    <property type="molecule type" value="Genomic_DNA"/>
</dbReference>
<proteinExistence type="predicted"/>
<comment type="caution">
    <text evidence="1">The sequence shown here is derived from an EMBL/GenBank/DDBJ whole genome shotgun (WGS) entry which is preliminary data.</text>
</comment>